<sequence length="558" mass="63772">MKQLRSRFRQLTNGLRYLARGDFSGLARRLRWYRDEQTQVKLHRRLTSGNTRAWGIMCTQHTLFIANAISRRLSTHGISSEVLTGPLEDFSHEFYIVLCPQMFAQLPPTDKRVVFQLEQSVSSRWFTPEYIKILKDSLGVLDYSLSNIDFLARKGVGYPKVHYLPIGAVQGGIDDEVLKKYDFVFYGDNLSSERRRKFLSRLQQKYKVKICNDVFGDEMYKIIRQARVVINIHYYDGALLETPRICECISLGVPVLSEGAQDQSEYPEIEGAVRFFDEGSVEGMMSAAAQMLDDISSLKQAVQHAVSTSSKRFEFMLDRFLVVLGAIPANAILENSVCIADSSNFFALSLPETIERRKTIARTRPETCQLFDGIRHRIGWIGCGSSFNALSRYALSNKIERLTVMEDDALLPQNFDEVLQQVNQYLDTRRNNWDIFSGLMADINPEAEVLSVETVGNRTYVIIDKMTSMVFNIYNRSALELLSKWNPLDTDAVTNTVDRYLERQKGLRVVVCIPFVVGYNEDVTSTLWGFDNSRYTPMIAKAEKKIEAMARAWQIKNG</sequence>
<dbReference type="GO" id="GO:0032259">
    <property type="term" value="P:methylation"/>
    <property type="evidence" value="ECO:0007669"/>
    <property type="project" value="UniProtKB-KW"/>
</dbReference>
<comment type="caution">
    <text evidence="2">The sequence shown here is derived from an EMBL/GenBank/DDBJ whole genome shotgun (WGS) entry which is preliminary data.</text>
</comment>
<feature type="domain" description="Spore protein YkvP/CgeB glycosyl transferase-like" evidence="1">
    <location>
        <begin position="180"/>
        <end position="302"/>
    </location>
</feature>
<keyword evidence="2" id="KW-0489">Methyltransferase</keyword>
<evidence type="ECO:0000313" key="2">
    <source>
        <dbReference type="EMBL" id="MBV2143770.1"/>
    </source>
</evidence>
<organism evidence="2 3">
    <name type="scientific">Falsochrobactrum tianjinense</name>
    <dbReference type="NCBI Taxonomy" id="2706015"/>
    <lineage>
        <taxon>Bacteria</taxon>
        <taxon>Pseudomonadati</taxon>
        <taxon>Pseudomonadota</taxon>
        <taxon>Alphaproteobacteria</taxon>
        <taxon>Hyphomicrobiales</taxon>
        <taxon>Brucellaceae</taxon>
        <taxon>Falsochrobactrum</taxon>
    </lineage>
</organism>
<dbReference type="EMBL" id="JAHRVA010000003">
    <property type="protein sequence ID" value="MBV2143770.1"/>
    <property type="molecule type" value="Genomic_DNA"/>
</dbReference>
<dbReference type="GO" id="GO:0008168">
    <property type="term" value="F:methyltransferase activity"/>
    <property type="evidence" value="ECO:0007669"/>
    <property type="project" value="UniProtKB-KW"/>
</dbReference>
<dbReference type="RefSeq" id="WP_217677748.1">
    <property type="nucleotide sequence ID" value="NZ_JAHRVA010000003.1"/>
</dbReference>
<evidence type="ECO:0000313" key="3">
    <source>
        <dbReference type="Proteomes" id="UP000752297"/>
    </source>
</evidence>
<dbReference type="Proteomes" id="UP000752297">
    <property type="component" value="Unassembled WGS sequence"/>
</dbReference>
<name>A0A949PNW1_9HYPH</name>
<dbReference type="InterPro" id="IPR055259">
    <property type="entry name" value="YkvP/CgeB_Glyco_trans-like"/>
</dbReference>
<dbReference type="Pfam" id="PF13524">
    <property type="entry name" value="Glyco_trans_1_2"/>
    <property type="match status" value="1"/>
</dbReference>
<reference evidence="2 3" key="1">
    <citation type="submission" date="2021-06" db="EMBL/GenBank/DDBJ databases">
        <title>Falsochrobactrum tianjin sp.nov., a new petroleum-degrading bacteria isolated from oily soils.</title>
        <authorList>
            <person name="Chen G."/>
            <person name="Chen H."/>
            <person name="Tian J."/>
            <person name="Qing J."/>
            <person name="Zhong L."/>
            <person name="Ma W."/>
            <person name="Song Y."/>
            <person name="Cui X."/>
            <person name="Yan B."/>
        </authorList>
    </citation>
    <scope>NUCLEOTIDE SEQUENCE [LARGE SCALE GENOMIC DNA]</scope>
    <source>
        <strain evidence="2 3">TDYN1</strain>
    </source>
</reference>
<accession>A0A949PNW1</accession>
<keyword evidence="2" id="KW-0808">Transferase</keyword>
<dbReference type="AlphaFoldDB" id="A0A949PNW1"/>
<protein>
    <submittedName>
        <fullName evidence="2">Methyltransferase type 11</fullName>
    </submittedName>
</protein>
<evidence type="ECO:0000259" key="1">
    <source>
        <dbReference type="Pfam" id="PF13524"/>
    </source>
</evidence>
<keyword evidence="3" id="KW-1185">Reference proteome</keyword>
<proteinExistence type="predicted"/>
<gene>
    <name evidence="2" type="ORF">KUG47_09700</name>
</gene>